<dbReference type="Proteomes" id="UP000694257">
    <property type="component" value="Chromosome"/>
</dbReference>
<gene>
    <name evidence="1" type="ORF">KV110_23695</name>
</gene>
<organism evidence="1 2">
    <name type="scientific">Nocardia iowensis</name>
    <dbReference type="NCBI Taxonomy" id="204891"/>
    <lineage>
        <taxon>Bacteria</taxon>
        <taxon>Bacillati</taxon>
        <taxon>Actinomycetota</taxon>
        <taxon>Actinomycetes</taxon>
        <taxon>Mycobacteriales</taxon>
        <taxon>Nocardiaceae</taxon>
        <taxon>Nocardia</taxon>
    </lineage>
</organism>
<sequence length="156" mass="17696">MLKILVTGMSGTGKSTVLEKLGERGHRVVDTDTDEWCRWVTEEDGGTDWIWREEAIEKLLADHKQGMLFVSGCKSNQADFYDSFDHVVLLSAPVDVMLSRIASRTNNPYGKSDEERQMILEHQRFIEPLLRKSATLEIDTTAPVDDVVRELEKLSA</sequence>
<evidence type="ECO:0000313" key="1">
    <source>
        <dbReference type="EMBL" id="QXN88598.1"/>
    </source>
</evidence>
<proteinExistence type="predicted"/>
<dbReference type="EMBL" id="CP078145">
    <property type="protein sequence ID" value="QXN88598.1"/>
    <property type="molecule type" value="Genomic_DNA"/>
</dbReference>
<dbReference type="RefSeq" id="WP_218469481.1">
    <property type="nucleotide sequence ID" value="NZ_BAABJN010000008.1"/>
</dbReference>
<protein>
    <submittedName>
        <fullName evidence="1">AAA family ATPase</fullName>
    </submittedName>
</protein>
<dbReference type="Pfam" id="PF13238">
    <property type="entry name" value="AAA_18"/>
    <property type="match status" value="1"/>
</dbReference>
<keyword evidence="2" id="KW-1185">Reference proteome</keyword>
<reference evidence="1 2" key="1">
    <citation type="submission" date="2021-07" db="EMBL/GenBank/DDBJ databases">
        <title>Whole Genome Sequence of Nocardia Iowensis.</title>
        <authorList>
            <person name="Lamm A."/>
            <person name="Collins-Fairclough A.M."/>
            <person name="Bunk B."/>
            <person name="Sproer C."/>
        </authorList>
    </citation>
    <scope>NUCLEOTIDE SEQUENCE [LARGE SCALE GENOMIC DNA]</scope>
    <source>
        <strain evidence="1 2">NRRL 5646</strain>
    </source>
</reference>
<accession>A0ABX8RG58</accession>
<evidence type="ECO:0000313" key="2">
    <source>
        <dbReference type="Proteomes" id="UP000694257"/>
    </source>
</evidence>
<name>A0ABX8RG58_NOCIO</name>